<evidence type="ECO:0000313" key="1">
    <source>
        <dbReference type="EMBL" id="OGC46257.1"/>
    </source>
</evidence>
<dbReference type="EMBL" id="MEUV01000010">
    <property type="protein sequence ID" value="OGC46257.1"/>
    <property type="molecule type" value="Genomic_DNA"/>
</dbReference>
<protein>
    <submittedName>
        <fullName evidence="1">Uncharacterized protein</fullName>
    </submittedName>
</protein>
<dbReference type="Proteomes" id="UP000178615">
    <property type="component" value="Unassembled WGS sequence"/>
</dbReference>
<reference evidence="1 2" key="1">
    <citation type="journal article" date="2016" name="Nat. Commun.">
        <title>Thousands of microbial genomes shed light on interconnected biogeochemical processes in an aquifer system.</title>
        <authorList>
            <person name="Anantharaman K."/>
            <person name="Brown C.T."/>
            <person name="Hug L.A."/>
            <person name="Sharon I."/>
            <person name="Castelle C.J."/>
            <person name="Probst A.J."/>
            <person name="Thomas B.C."/>
            <person name="Singh A."/>
            <person name="Wilkins M.J."/>
            <person name="Karaoz U."/>
            <person name="Brodie E.L."/>
            <person name="Williams K.H."/>
            <person name="Hubbard S.S."/>
            <person name="Banfield J.F."/>
        </authorList>
    </citation>
    <scope>NUCLEOTIDE SEQUENCE [LARGE SCALE GENOMIC DNA]</scope>
</reference>
<proteinExistence type="predicted"/>
<comment type="caution">
    <text evidence="1">The sequence shown here is derived from an EMBL/GenBank/DDBJ whole genome shotgun (WGS) entry which is preliminary data.</text>
</comment>
<dbReference type="AlphaFoldDB" id="A0A1F4UMS1"/>
<accession>A0A1F4UMS1</accession>
<sequence>MSDLLETQELELLEKPSVQKQEKVIHDYSKEKFPADEFMEMMPVLYKQYKIALENDRNSEERAFVWGELNPGLSQKGMFENAMKYLIEAEYLQKKVANGEKLSPLKESDLRGLNIKLIKQFGPENTQSYDVINQMRATVQIAYGRKDNFTNNTLLALLRNSRFEK</sequence>
<organism evidence="1 2">
    <name type="scientific">candidate division WWE3 bacterium RBG_19FT_COMBO_34_6</name>
    <dbReference type="NCBI Taxonomy" id="1802612"/>
    <lineage>
        <taxon>Bacteria</taxon>
        <taxon>Katanobacteria</taxon>
    </lineage>
</organism>
<gene>
    <name evidence="1" type="ORF">A2V49_04605</name>
</gene>
<name>A0A1F4UMS1_UNCKA</name>
<evidence type="ECO:0000313" key="2">
    <source>
        <dbReference type="Proteomes" id="UP000178615"/>
    </source>
</evidence>